<dbReference type="RefSeq" id="WP_268043279.1">
    <property type="nucleotide sequence ID" value="NZ_CP104064.1"/>
</dbReference>
<evidence type="ECO:0000313" key="3">
    <source>
        <dbReference type="Proteomes" id="UP001164803"/>
    </source>
</evidence>
<sequence length="197" mass="22127">MSRYESEAKLGYFATPDTMTDKIVKRLLFKGPARLWDPCCGEGVALRHVQDNVPETSRSYGFEIDKGRAQAAAMVLDEVVPSAFEHARIDPASMQLLWLNPPYDNRAGQGSDSTRLELWFLRNTSKYVVPNGVLVFIVPRYTLTKEMVNALENRYTNLAVYRFDDAEFQAYQQVVVFGTRREKGLDSHAAGAAPAEG</sequence>
<keyword evidence="3" id="KW-1185">Reference proteome</keyword>
<dbReference type="Proteomes" id="UP001164803">
    <property type="component" value="Chromosome"/>
</dbReference>
<proteinExistence type="predicted"/>
<protein>
    <submittedName>
        <fullName evidence="2">DUF6094 domain-containing protein</fullName>
    </submittedName>
</protein>
<accession>A0ABY6YZC0</accession>
<feature type="domain" description="DUF6094" evidence="1">
    <location>
        <begin position="3"/>
        <end position="188"/>
    </location>
</feature>
<dbReference type="Gene3D" id="3.40.50.150">
    <property type="entry name" value="Vaccinia Virus protein VP39"/>
    <property type="match status" value="1"/>
</dbReference>
<dbReference type="SUPFAM" id="SSF53335">
    <property type="entry name" value="S-adenosyl-L-methionine-dependent methyltransferases"/>
    <property type="match status" value="1"/>
</dbReference>
<dbReference type="InterPro" id="IPR046076">
    <property type="entry name" value="DUF6094"/>
</dbReference>
<gene>
    <name evidence="2" type="ORF">NZD86_17225</name>
</gene>
<dbReference type="InterPro" id="IPR029063">
    <property type="entry name" value="SAM-dependent_MTases_sf"/>
</dbReference>
<name>A0ABY6YZC0_9BACL</name>
<organism evidence="2 3">
    <name type="scientific">Alicyclobacillus dauci</name>
    <dbReference type="NCBI Taxonomy" id="1475485"/>
    <lineage>
        <taxon>Bacteria</taxon>
        <taxon>Bacillati</taxon>
        <taxon>Bacillota</taxon>
        <taxon>Bacilli</taxon>
        <taxon>Bacillales</taxon>
        <taxon>Alicyclobacillaceae</taxon>
        <taxon>Alicyclobacillus</taxon>
    </lineage>
</organism>
<dbReference type="Pfam" id="PF19587">
    <property type="entry name" value="DUF6094"/>
    <property type="match status" value="1"/>
</dbReference>
<evidence type="ECO:0000313" key="2">
    <source>
        <dbReference type="EMBL" id="WAH35985.1"/>
    </source>
</evidence>
<dbReference type="EMBL" id="CP104064">
    <property type="protein sequence ID" value="WAH35985.1"/>
    <property type="molecule type" value="Genomic_DNA"/>
</dbReference>
<dbReference type="PRINTS" id="PR00507">
    <property type="entry name" value="N12N6MTFRASE"/>
</dbReference>
<evidence type="ECO:0000259" key="1">
    <source>
        <dbReference type="Pfam" id="PF19587"/>
    </source>
</evidence>
<reference evidence="2" key="1">
    <citation type="submission" date="2022-08" db="EMBL/GenBank/DDBJ databases">
        <title>Alicyclobacillus dauci DSM2870, complete genome.</title>
        <authorList>
            <person name="Wang Q."/>
            <person name="Cai R."/>
            <person name="Wang Z."/>
        </authorList>
    </citation>
    <scope>NUCLEOTIDE SEQUENCE</scope>
    <source>
        <strain evidence="2">DSM 28700</strain>
    </source>
</reference>